<feature type="domain" description="Transcription elongation factor GreA/GreB C-terminal" evidence="1">
    <location>
        <begin position="82"/>
        <end position="156"/>
    </location>
</feature>
<name>A0ABQ6EVM7_9VIBR</name>
<dbReference type="RefSeq" id="WP_284191132.1">
    <property type="nucleotide sequence ID" value="NZ_BSPW01000021.1"/>
</dbReference>
<dbReference type="Pfam" id="PF01272">
    <property type="entry name" value="GreA_GreB"/>
    <property type="match status" value="1"/>
</dbReference>
<dbReference type="InterPro" id="IPR036953">
    <property type="entry name" value="GreA/GreB_C_sf"/>
</dbReference>
<dbReference type="EMBL" id="BSPW01000021">
    <property type="protein sequence ID" value="GLT17218.1"/>
    <property type="molecule type" value="Genomic_DNA"/>
</dbReference>
<organism evidence="2 3">
    <name type="scientific">Vibrio zhanjiangensis</name>
    <dbReference type="NCBI Taxonomy" id="1046128"/>
    <lineage>
        <taxon>Bacteria</taxon>
        <taxon>Pseudomonadati</taxon>
        <taxon>Pseudomonadota</taxon>
        <taxon>Gammaproteobacteria</taxon>
        <taxon>Vibrionales</taxon>
        <taxon>Vibrionaceae</taxon>
        <taxon>Vibrio</taxon>
    </lineage>
</organism>
<evidence type="ECO:0000259" key="1">
    <source>
        <dbReference type="Pfam" id="PF01272"/>
    </source>
</evidence>
<sequence>MNKIELLQVIVLEMEKSLIIAQRSTQRAIESATDEETVPEHKYDTLALEASYLAHGQAMRAEECERELSQMKQLSIPTNMEHVALGCLVCLLDDSDECQWFFIAPCAGGLKVDYQQQQVMVVTLASPLGKAIKGKSIGDDVDYQVGQTNFSYQIDTII</sequence>
<keyword evidence="3" id="KW-1185">Reference proteome</keyword>
<accession>A0ABQ6EVM7</accession>
<dbReference type="SUPFAM" id="SSF54534">
    <property type="entry name" value="FKBP-like"/>
    <property type="match status" value="1"/>
</dbReference>
<proteinExistence type="predicted"/>
<comment type="caution">
    <text evidence="2">The sequence shown here is derived from an EMBL/GenBank/DDBJ whole genome shotgun (WGS) entry which is preliminary data.</text>
</comment>
<dbReference type="Proteomes" id="UP001157138">
    <property type="component" value="Unassembled WGS sequence"/>
</dbReference>
<dbReference type="Gene3D" id="3.10.50.30">
    <property type="entry name" value="Transcription elongation factor, GreA/GreB, C-terminal domain"/>
    <property type="match status" value="1"/>
</dbReference>
<gene>
    <name evidence="2" type="ORF">GCM10007938_09950</name>
</gene>
<dbReference type="InterPro" id="IPR001437">
    <property type="entry name" value="Tscrpt_elong_fac_GreA/B_C"/>
</dbReference>
<evidence type="ECO:0000313" key="3">
    <source>
        <dbReference type="Proteomes" id="UP001157138"/>
    </source>
</evidence>
<reference evidence="3" key="1">
    <citation type="journal article" date="2019" name="Int. J. Syst. Evol. Microbiol.">
        <title>The Global Catalogue of Microorganisms (GCM) 10K type strain sequencing project: providing services to taxonomists for standard genome sequencing and annotation.</title>
        <authorList>
            <consortium name="The Broad Institute Genomics Platform"/>
            <consortium name="The Broad Institute Genome Sequencing Center for Infectious Disease"/>
            <person name="Wu L."/>
            <person name="Ma J."/>
        </authorList>
    </citation>
    <scope>NUCLEOTIDE SEQUENCE [LARGE SCALE GENOMIC DNA]</scope>
    <source>
        <strain evidence="3">NBRC 108723</strain>
    </source>
</reference>
<protein>
    <recommendedName>
        <fullName evidence="1">Transcription elongation factor GreA/GreB C-terminal domain-containing protein</fullName>
    </recommendedName>
</protein>
<evidence type="ECO:0000313" key="2">
    <source>
        <dbReference type="EMBL" id="GLT17218.1"/>
    </source>
</evidence>